<keyword evidence="1" id="KW-1133">Transmembrane helix</keyword>
<keyword evidence="3" id="KW-1185">Reference proteome</keyword>
<comment type="caution">
    <text evidence="2">The sequence shown here is derived from an EMBL/GenBank/DDBJ whole genome shotgun (WGS) entry which is preliminary data.</text>
</comment>
<organism evidence="2 3">
    <name type="scientific">Salirhabdus euzebyi</name>
    <dbReference type="NCBI Taxonomy" id="394506"/>
    <lineage>
        <taxon>Bacteria</taxon>
        <taxon>Bacillati</taxon>
        <taxon>Bacillota</taxon>
        <taxon>Bacilli</taxon>
        <taxon>Bacillales</taxon>
        <taxon>Bacillaceae</taxon>
        <taxon>Salirhabdus</taxon>
    </lineage>
</organism>
<keyword evidence="1" id="KW-0472">Membrane</keyword>
<gene>
    <name evidence="2" type="ORF">HNQ94_001046</name>
</gene>
<evidence type="ECO:0000313" key="3">
    <source>
        <dbReference type="Proteomes" id="UP000581688"/>
    </source>
</evidence>
<name>A0A841PUW6_9BACI</name>
<keyword evidence="1" id="KW-0812">Transmembrane</keyword>
<sequence length="35" mass="4122">MILRLYLEENSYIVPGDGEFFIMVIGVFNNYFGIF</sequence>
<protein>
    <submittedName>
        <fullName evidence="2">Uncharacterized protein</fullName>
    </submittedName>
</protein>
<feature type="transmembrane region" description="Helical" evidence="1">
    <location>
        <begin position="12"/>
        <end position="32"/>
    </location>
</feature>
<dbReference type="AlphaFoldDB" id="A0A841PUW6"/>
<proteinExistence type="predicted"/>
<dbReference type="Proteomes" id="UP000581688">
    <property type="component" value="Unassembled WGS sequence"/>
</dbReference>
<evidence type="ECO:0000256" key="1">
    <source>
        <dbReference type="SAM" id="Phobius"/>
    </source>
</evidence>
<reference evidence="2 3" key="1">
    <citation type="submission" date="2020-08" db="EMBL/GenBank/DDBJ databases">
        <title>Genomic Encyclopedia of Type Strains, Phase IV (KMG-IV): sequencing the most valuable type-strain genomes for metagenomic binning, comparative biology and taxonomic classification.</title>
        <authorList>
            <person name="Goeker M."/>
        </authorList>
    </citation>
    <scope>NUCLEOTIDE SEQUENCE [LARGE SCALE GENOMIC DNA]</scope>
    <source>
        <strain evidence="2 3">DSM 19612</strain>
    </source>
</reference>
<dbReference type="EMBL" id="JACHGH010000003">
    <property type="protein sequence ID" value="MBB6452600.1"/>
    <property type="molecule type" value="Genomic_DNA"/>
</dbReference>
<evidence type="ECO:0000313" key="2">
    <source>
        <dbReference type="EMBL" id="MBB6452600.1"/>
    </source>
</evidence>
<accession>A0A841PUW6</accession>